<accession>A0A0H3G236</accession>
<protein>
    <submittedName>
        <fullName evidence="1">Uncharacterized protein</fullName>
    </submittedName>
</protein>
<organism evidence="1 2">
    <name type="scientific">Klebsiella aerogenes (strain ATCC 13048 / DSM 30053 / CCUG 1429 / JCM 1235 / KCTC 2190 / NBRC 13534 / NCIMB 10102 / NCTC 10006 / CDC 819-56)</name>
    <name type="common">Enterobacter aerogenes</name>
    <dbReference type="NCBI Taxonomy" id="1028307"/>
    <lineage>
        <taxon>Bacteria</taxon>
        <taxon>Pseudomonadati</taxon>
        <taxon>Pseudomonadota</taxon>
        <taxon>Gammaproteobacteria</taxon>
        <taxon>Enterobacterales</taxon>
        <taxon>Enterobacteriaceae</taxon>
        <taxon>Klebsiella/Raoultella group</taxon>
        <taxon>Klebsiella</taxon>
    </lineage>
</organism>
<dbReference type="Proteomes" id="UP000008881">
    <property type="component" value="Chromosome"/>
</dbReference>
<evidence type="ECO:0000313" key="2">
    <source>
        <dbReference type="Proteomes" id="UP000008881"/>
    </source>
</evidence>
<sequence>MRRDMQQKINNRLFYKETVKIIKQWRLKTKHLTRNNLQTISMAQINKIGAQRYFTRYSQPRTTTAVNS</sequence>
<reference evidence="1 2" key="1">
    <citation type="journal article" date="2012" name="J. Bacteriol.">
        <title>Complete genome sequence of Enterobacter aerogenes KCTC 2190.</title>
        <authorList>
            <person name="Shin S.H."/>
            <person name="Kim S."/>
            <person name="Kim J.Y."/>
            <person name="Lee S."/>
            <person name="Um Y."/>
            <person name="Oh M.K."/>
            <person name="Kim Y.R."/>
            <person name="Lee J."/>
            <person name="Yang K.S."/>
        </authorList>
    </citation>
    <scope>NUCLEOTIDE SEQUENCE [LARGE SCALE GENOMIC DNA]</scope>
    <source>
        <strain evidence="1 2">KCTC 2190</strain>
    </source>
</reference>
<dbReference type="HOGENOM" id="CLU_204477_0_0_6"/>
<evidence type="ECO:0000313" key="1">
    <source>
        <dbReference type="EMBL" id="AEG99219.1"/>
    </source>
</evidence>
<gene>
    <name evidence="1" type="ordered locus">EAE_21580</name>
</gene>
<dbReference type="EMBL" id="CP002824">
    <property type="protein sequence ID" value="AEG99219.1"/>
    <property type="molecule type" value="Genomic_DNA"/>
</dbReference>
<dbReference type="AlphaFoldDB" id="A0A0H3G236"/>
<proteinExistence type="predicted"/>
<name>A0A0H3G236_KLEAK</name>
<keyword evidence="2" id="KW-1185">Reference proteome</keyword>
<dbReference type="KEGG" id="eae:EAE_21580"/>